<evidence type="ECO:0000256" key="1">
    <source>
        <dbReference type="ARBA" id="ARBA00022737"/>
    </source>
</evidence>
<sequence>MSTSIINRPMRRRNMYLILVLILLLEVGLFTWAFLSKTNITKTATQYLPIGSIIPTFQANIYGDLSAPLNKPMAVAVSNRTIYISDTNNQRIQVFDYEGKPISMFGEPGEGEGQFRFPYGIASDAQGQLYIADLYNGNISIFSPDGQFIKYFGEKGEFKGPGGLAIDGDKLYVSDVQSSEIKVFSLDGTKLLSFGKKGAGDGELNSPNALVHAGNKIYVSDTGNDRIQVFDEQGNFLLKASSLLSNPRGISVDPQGNIYVVSNLTNKVVVFKPNGEKLTTIGQMGSDDGQFRFPNGLTRDNQGRLYITDVGNTRTAIFQ</sequence>
<feature type="repeat" description="NHL" evidence="2">
    <location>
        <begin position="105"/>
        <end position="145"/>
    </location>
</feature>
<evidence type="ECO:0000256" key="2">
    <source>
        <dbReference type="PROSITE-ProRule" id="PRU00504"/>
    </source>
</evidence>
<reference evidence="4 5" key="1">
    <citation type="submission" date="2013-12" db="EMBL/GenBank/DDBJ databases">
        <authorList>
            <consortium name="DOE Joint Genome Institute"/>
            <person name="Smidt H."/>
            <person name="Huntemann M."/>
            <person name="Han J."/>
            <person name="Chen A."/>
            <person name="Kyrpides N."/>
            <person name="Mavromatis K."/>
            <person name="Markowitz V."/>
            <person name="Palaniappan K."/>
            <person name="Ivanova N."/>
            <person name="Schaumberg A."/>
            <person name="Pati A."/>
            <person name="Liolios K."/>
            <person name="Nordberg H.P."/>
            <person name="Cantor M.N."/>
            <person name="Hua S.X."/>
            <person name="Woyke T."/>
        </authorList>
    </citation>
    <scope>NUCLEOTIDE SEQUENCE [LARGE SCALE GENOMIC DNA]</scope>
    <source>
        <strain evidence="5">DSM 15288</strain>
    </source>
</reference>
<feature type="repeat" description="NHL" evidence="2">
    <location>
        <begin position="191"/>
        <end position="233"/>
    </location>
</feature>
<evidence type="ECO:0008006" key="6">
    <source>
        <dbReference type="Google" id="ProtNLM"/>
    </source>
</evidence>
<keyword evidence="1" id="KW-0677">Repeat</keyword>
<dbReference type="eggNOG" id="COG3391">
    <property type="taxonomic scope" value="Bacteria"/>
</dbReference>
<name>W0E8X2_9FIRM</name>
<keyword evidence="3" id="KW-0472">Membrane</keyword>
<feature type="repeat" description="NHL" evidence="2">
    <location>
        <begin position="278"/>
        <end position="319"/>
    </location>
</feature>
<evidence type="ECO:0000256" key="3">
    <source>
        <dbReference type="SAM" id="Phobius"/>
    </source>
</evidence>
<dbReference type="SUPFAM" id="SSF63829">
    <property type="entry name" value="Calcium-dependent phosphotriesterase"/>
    <property type="match status" value="1"/>
</dbReference>
<keyword evidence="3" id="KW-1133">Transmembrane helix</keyword>
<dbReference type="PROSITE" id="PS51125">
    <property type="entry name" value="NHL"/>
    <property type="match status" value="5"/>
</dbReference>
<accession>W0E8X2</accession>
<feature type="repeat" description="NHL" evidence="2">
    <location>
        <begin position="244"/>
        <end position="274"/>
    </location>
</feature>
<dbReference type="EMBL" id="CP007032">
    <property type="protein sequence ID" value="AHF07187.1"/>
    <property type="molecule type" value="Genomic_DNA"/>
</dbReference>
<protein>
    <recommendedName>
        <fullName evidence="6">NHL repeat containing protein</fullName>
    </recommendedName>
</protein>
<dbReference type="Proteomes" id="UP000010847">
    <property type="component" value="Chromosome"/>
</dbReference>
<dbReference type="PANTHER" id="PTHR24104:SF25">
    <property type="entry name" value="PROTEIN LIN-41"/>
    <property type="match status" value="1"/>
</dbReference>
<gene>
    <name evidence="4" type="ORF">DESME_09165</name>
</gene>
<feature type="repeat" description="NHL" evidence="2">
    <location>
        <begin position="68"/>
        <end position="98"/>
    </location>
</feature>
<dbReference type="STRING" id="871968.DESME_09165"/>
<dbReference type="InterPro" id="IPR011042">
    <property type="entry name" value="6-blade_b-propeller_TolB-like"/>
</dbReference>
<feature type="transmembrane region" description="Helical" evidence="3">
    <location>
        <begin position="16"/>
        <end position="35"/>
    </location>
</feature>
<keyword evidence="3" id="KW-0812">Transmembrane</keyword>
<dbReference type="GO" id="GO:0008270">
    <property type="term" value="F:zinc ion binding"/>
    <property type="evidence" value="ECO:0007669"/>
    <property type="project" value="UniProtKB-KW"/>
</dbReference>
<dbReference type="PANTHER" id="PTHR24104">
    <property type="entry name" value="E3 UBIQUITIN-PROTEIN LIGASE NHLRC1-RELATED"/>
    <property type="match status" value="1"/>
</dbReference>
<dbReference type="AlphaFoldDB" id="W0E8X2"/>
<dbReference type="OrthoDB" id="9799230at2"/>
<dbReference type="Gene3D" id="2.120.10.30">
    <property type="entry name" value="TolB, C-terminal domain"/>
    <property type="match status" value="2"/>
</dbReference>
<dbReference type="HOGENOM" id="CLU_008645_2_0_9"/>
<organism evidence="4 5">
    <name type="scientific">Desulfitobacterium metallireducens DSM 15288</name>
    <dbReference type="NCBI Taxonomy" id="871968"/>
    <lineage>
        <taxon>Bacteria</taxon>
        <taxon>Bacillati</taxon>
        <taxon>Bacillota</taxon>
        <taxon>Clostridia</taxon>
        <taxon>Eubacteriales</taxon>
        <taxon>Desulfitobacteriaceae</taxon>
        <taxon>Desulfitobacterium</taxon>
    </lineage>
</organism>
<dbReference type="InterPro" id="IPR001258">
    <property type="entry name" value="NHL_repeat"/>
</dbReference>
<dbReference type="KEGG" id="dmt:DESME_09165"/>
<dbReference type="CDD" id="cd14963">
    <property type="entry name" value="NHL_like_5"/>
    <property type="match status" value="1"/>
</dbReference>
<evidence type="ECO:0000313" key="5">
    <source>
        <dbReference type="Proteomes" id="UP000010847"/>
    </source>
</evidence>
<keyword evidence="5" id="KW-1185">Reference proteome</keyword>
<dbReference type="RefSeq" id="WP_006718284.1">
    <property type="nucleotide sequence ID" value="NZ_CP007032.1"/>
</dbReference>
<dbReference type="Pfam" id="PF01436">
    <property type="entry name" value="NHL"/>
    <property type="match status" value="1"/>
</dbReference>
<dbReference type="InterPro" id="IPR050952">
    <property type="entry name" value="TRIM-NHL_E3_ligases"/>
</dbReference>
<evidence type="ECO:0000313" key="4">
    <source>
        <dbReference type="EMBL" id="AHF07187.1"/>
    </source>
</evidence>
<proteinExistence type="predicted"/>